<dbReference type="InterPro" id="IPR021530">
    <property type="entry name" value="AllH-like"/>
</dbReference>
<organism evidence="1 2">
    <name type="scientific">Lacrimispora defluvii</name>
    <dbReference type="NCBI Taxonomy" id="2719233"/>
    <lineage>
        <taxon>Bacteria</taxon>
        <taxon>Bacillati</taxon>
        <taxon>Bacillota</taxon>
        <taxon>Clostridia</taxon>
        <taxon>Lachnospirales</taxon>
        <taxon>Lachnospiraceae</taxon>
        <taxon>Lacrimispora</taxon>
    </lineage>
</organism>
<reference evidence="1 2" key="1">
    <citation type="submission" date="2020-03" db="EMBL/GenBank/DDBJ databases">
        <title>Genome Sequence of industrial isolate, B5A.</title>
        <authorList>
            <person name="Sharma S."/>
            <person name="Patil P.B."/>
            <person name="Korpole S."/>
        </authorList>
    </citation>
    <scope>NUCLEOTIDE SEQUENCE [LARGE SCALE GENOMIC DNA]</scope>
    <source>
        <strain evidence="1 2">PI-S10-B5A</strain>
    </source>
</reference>
<accession>A0ABX1VVH7</accession>
<dbReference type="RefSeq" id="WP_170823214.1">
    <property type="nucleotide sequence ID" value="NZ_JAAOXG010000048.1"/>
</dbReference>
<gene>
    <name evidence="1" type="ORF">G9470_20295</name>
</gene>
<proteinExistence type="predicted"/>
<name>A0ABX1VVH7_9FIRM</name>
<dbReference type="Proteomes" id="UP000539052">
    <property type="component" value="Unassembled WGS sequence"/>
</dbReference>
<evidence type="ECO:0000313" key="1">
    <source>
        <dbReference type="EMBL" id="NNJ32109.1"/>
    </source>
</evidence>
<comment type="caution">
    <text evidence="1">The sequence shown here is derived from an EMBL/GenBank/DDBJ whole genome shotgun (WGS) entry which is preliminary data.</text>
</comment>
<dbReference type="EMBL" id="JAAOXG010000048">
    <property type="protein sequence ID" value="NNJ32109.1"/>
    <property type="molecule type" value="Genomic_DNA"/>
</dbReference>
<sequence length="289" mass="32306">MKNLKAAWIEEKLAQDLKGKICYTNVLSVHKSVLNLKWGNRLIAVATGGTEDAADEIVLETQEDFMDMQILPEAVFQIKDGAIKGDMLTVDFSDAKPYKLIHQIKYSVPDEKLLMELEQWIYQNGKASSLYNGYFNQPEDSALGRYFLDEMKKLKEAAATADREELLHQMMEMCGAGIGLTPSADDFIAGVLLVFYAYEPLDEKMYQKCVASVQKKTVSISGYMLANAAKGRGRSSELKLLEAISAKDKSGIEKYLEEVKDFGSTSGTDTLIGMVFGLRYIRESEERKG</sequence>
<protein>
    <submittedName>
        <fullName evidence="1">DUF2877 domain-containing protein</fullName>
    </submittedName>
</protein>
<evidence type="ECO:0000313" key="2">
    <source>
        <dbReference type="Proteomes" id="UP000539052"/>
    </source>
</evidence>
<dbReference type="Pfam" id="PF11392">
    <property type="entry name" value="AllH"/>
    <property type="match status" value="1"/>
</dbReference>
<keyword evidence="2" id="KW-1185">Reference proteome</keyword>